<feature type="domain" description="CCHC-type" evidence="5">
    <location>
        <begin position="93"/>
        <end position="109"/>
    </location>
</feature>
<reference evidence="6 7" key="1">
    <citation type="submission" date="2014-06" db="EMBL/GenBank/DDBJ databases">
        <authorList>
            <person name="Swart Estienne"/>
        </authorList>
    </citation>
    <scope>NUCLEOTIDE SEQUENCE [LARGE SCALE GENOMIC DNA]</scope>
    <source>
        <strain evidence="6 7">130c</strain>
    </source>
</reference>
<dbReference type="PROSITE" id="PS50158">
    <property type="entry name" value="ZF_CCHC"/>
    <property type="match status" value="1"/>
</dbReference>
<gene>
    <name evidence="6" type="primary">Contig11876.g12708</name>
    <name evidence="6" type="ORF">STYLEM_20034</name>
</gene>
<evidence type="ECO:0000313" key="7">
    <source>
        <dbReference type="Proteomes" id="UP000039865"/>
    </source>
</evidence>
<dbReference type="InterPro" id="IPR012677">
    <property type="entry name" value="Nucleotide-bd_a/b_plait_sf"/>
</dbReference>
<keyword evidence="2" id="KW-0694">RNA-binding</keyword>
<dbReference type="OrthoDB" id="6033at2759"/>
<dbReference type="Proteomes" id="UP000039865">
    <property type="component" value="Unassembled WGS sequence"/>
</dbReference>
<evidence type="ECO:0000256" key="3">
    <source>
        <dbReference type="SAM" id="MobiDB-lite"/>
    </source>
</evidence>
<evidence type="ECO:0000259" key="4">
    <source>
        <dbReference type="PROSITE" id="PS50102"/>
    </source>
</evidence>
<feature type="compositionally biased region" description="Basic and acidic residues" evidence="3">
    <location>
        <begin position="158"/>
        <end position="168"/>
    </location>
</feature>
<organism evidence="6 7">
    <name type="scientific">Stylonychia lemnae</name>
    <name type="common">Ciliate</name>
    <dbReference type="NCBI Taxonomy" id="5949"/>
    <lineage>
        <taxon>Eukaryota</taxon>
        <taxon>Sar</taxon>
        <taxon>Alveolata</taxon>
        <taxon>Ciliophora</taxon>
        <taxon>Intramacronucleata</taxon>
        <taxon>Spirotrichea</taxon>
        <taxon>Stichotrichia</taxon>
        <taxon>Sporadotrichida</taxon>
        <taxon>Oxytrichidae</taxon>
        <taxon>Stylonychinae</taxon>
        <taxon>Stylonychia</taxon>
    </lineage>
</organism>
<evidence type="ECO:0000259" key="5">
    <source>
        <dbReference type="PROSITE" id="PS50158"/>
    </source>
</evidence>
<keyword evidence="1" id="KW-0863">Zinc-finger</keyword>
<dbReference type="SMART" id="SM00360">
    <property type="entry name" value="RRM"/>
    <property type="match status" value="1"/>
</dbReference>
<proteinExistence type="predicted"/>
<dbReference type="InterPro" id="IPR001878">
    <property type="entry name" value="Znf_CCHC"/>
</dbReference>
<name>A0A078BCF8_STYLE</name>
<dbReference type="PANTHER" id="PTHR48038">
    <property type="entry name" value="RIBONUCLEOPROTEIN RB97D"/>
    <property type="match status" value="1"/>
</dbReference>
<protein>
    <submittedName>
        <fullName evidence="6">Rna binding protein</fullName>
    </submittedName>
</protein>
<feature type="compositionally biased region" description="Basic and acidic residues" evidence="3">
    <location>
        <begin position="75"/>
        <end position="92"/>
    </location>
</feature>
<dbReference type="Pfam" id="PF00098">
    <property type="entry name" value="zf-CCHC"/>
    <property type="match status" value="1"/>
</dbReference>
<keyword evidence="1" id="KW-0862">Zinc</keyword>
<dbReference type="GO" id="GO:0003723">
    <property type="term" value="F:RNA binding"/>
    <property type="evidence" value="ECO:0007669"/>
    <property type="project" value="UniProtKB-UniRule"/>
</dbReference>
<keyword evidence="7" id="KW-1185">Reference proteome</keyword>
<feature type="compositionally biased region" description="Basic residues" evidence="3">
    <location>
        <begin position="137"/>
        <end position="156"/>
    </location>
</feature>
<dbReference type="SUPFAM" id="SSF54928">
    <property type="entry name" value="RNA-binding domain, RBD"/>
    <property type="match status" value="1"/>
</dbReference>
<dbReference type="CDD" id="cd00590">
    <property type="entry name" value="RRM_SF"/>
    <property type="match status" value="1"/>
</dbReference>
<dbReference type="Gene3D" id="3.30.70.330">
    <property type="match status" value="1"/>
</dbReference>
<evidence type="ECO:0000313" key="6">
    <source>
        <dbReference type="EMBL" id="CDW90887.1"/>
    </source>
</evidence>
<feature type="region of interest" description="Disordered" evidence="3">
    <location>
        <begin position="70"/>
        <end position="92"/>
    </location>
</feature>
<dbReference type="Gene3D" id="4.10.60.10">
    <property type="entry name" value="Zinc finger, CCHC-type"/>
    <property type="match status" value="1"/>
</dbReference>
<dbReference type="AlphaFoldDB" id="A0A078BCF8"/>
<feature type="domain" description="RRM" evidence="4">
    <location>
        <begin position="1"/>
        <end position="70"/>
    </location>
</feature>
<sequence>MSLFVGNISKNVRKTDLVDEFEKFGKCDINHKGTYAFIEFDSERDAEDAVTELQGKDMGGLKINIEWSKKSGRFSAKDSKRPARQERSRDDLKCFNCNKTGHFARDCRQRRRSRSRSGDRRRGGRRDDHDRNDRNGGRRRSSRSRSSSRGKYRGSRRSGGDRDRERDRGSRRHGSRSKSADSRPPKRASSSRSDDRRRTRRNQSNSPRNEKNYSPKASASRHKSVERDNGPDDS</sequence>
<dbReference type="InterPro" id="IPR000504">
    <property type="entry name" value="RRM_dom"/>
</dbReference>
<evidence type="ECO:0000256" key="1">
    <source>
        <dbReference type="PROSITE-ProRule" id="PRU00047"/>
    </source>
</evidence>
<dbReference type="InterPro" id="IPR036875">
    <property type="entry name" value="Znf_CCHC_sf"/>
</dbReference>
<dbReference type="EMBL" id="CCKQ01018887">
    <property type="protein sequence ID" value="CDW90887.1"/>
    <property type="molecule type" value="Genomic_DNA"/>
</dbReference>
<dbReference type="SMART" id="SM00343">
    <property type="entry name" value="ZnF_C2HC"/>
    <property type="match status" value="1"/>
</dbReference>
<feature type="compositionally biased region" description="Basic and acidic residues" evidence="3">
    <location>
        <begin position="116"/>
        <end position="136"/>
    </location>
</feature>
<keyword evidence="1" id="KW-0479">Metal-binding</keyword>
<feature type="region of interest" description="Disordered" evidence="3">
    <location>
        <begin position="106"/>
        <end position="234"/>
    </location>
</feature>
<evidence type="ECO:0000256" key="2">
    <source>
        <dbReference type="PROSITE-ProRule" id="PRU00176"/>
    </source>
</evidence>
<dbReference type="PANTHER" id="PTHR48038:SF2">
    <property type="entry name" value="OS02G0536400 PROTEIN"/>
    <property type="match status" value="1"/>
</dbReference>
<dbReference type="PROSITE" id="PS50102">
    <property type="entry name" value="RRM"/>
    <property type="match status" value="1"/>
</dbReference>
<accession>A0A078BCF8</accession>
<dbReference type="OMA" id="RARENPQ"/>
<dbReference type="Pfam" id="PF00076">
    <property type="entry name" value="RRM_1"/>
    <property type="match status" value="1"/>
</dbReference>
<dbReference type="InterPro" id="IPR035979">
    <property type="entry name" value="RBD_domain_sf"/>
</dbReference>
<dbReference type="GO" id="GO:0008270">
    <property type="term" value="F:zinc ion binding"/>
    <property type="evidence" value="ECO:0007669"/>
    <property type="project" value="UniProtKB-KW"/>
</dbReference>
<feature type="compositionally biased region" description="Basic and acidic residues" evidence="3">
    <location>
        <begin position="223"/>
        <end position="234"/>
    </location>
</feature>
<dbReference type="SUPFAM" id="SSF57756">
    <property type="entry name" value="Retrovirus zinc finger-like domains"/>
    <property type="match status" value="1"/>
</dbReference>
<dbReference type="InParanoid" id="A0A078BCF8"/>